<dbReference type="EnsemblPlants" id="EMT16907">
    <property type="protein sequence ID" value="EMT16907"/>
    <property type="gene ID" value="F775_12696"/>
</dbReference>
<organism evidence="1">
    <name type="scientific">Aegilops tauschii</name>
    <name type="common">Tausch's goatgrass</name>
    <name type="synonym">Aegilops squarrosa</name>
    <dbReference type="NCBI Taxonomy" id="37682"/>
    <lineage>
        <taxon>Eukaryota</taxon>
        <taxon>Viridiplantae</taxon>
        <taxon>Streptophyta</taxon>
        <taxon>Embryophyta</taxon>
        <taxon>Tracheophyta</taxon>
        <taxon>Spermatophyta</taxon>
        <taxon>Magnoliopsida</taxon>
        <taxon>Liliopsida</taxon>
        <taxon>Poales</taxon>
        <taxon>Poaceae</taxon>
        <taxon>BOP clade</taxon>
        <taxon>Pooideae</taxon>
        <taxon>Triticodae</taxon>
        <taxon>Triticeae</taxon>
        <taxon>Triticinae</taxon>
        <taxon>Aegilops</taxon>
    </lineage>
</organism>
<accession>N1QZY2</accession>
<sequence length="258" mass="28957">MAGSPRPVRDLYDVEDLLLLRPSKRSRGKVEIPRCRLEEEAAINAAIKLKSMVDSGDVSLVNPDVLASKLRAKDAIEEAIKEMVEKQMEWSSRETQEVDACIAILKNRPRRRHPPSRPVDGAPGQEESDRSLHLPRKQVCRIEQFFSHTGLICLEFFSSSDLFGPYPLYDLSAGVNEVEFTAAQEEEARASAVQSQRALWTMNLKAHEAKKTVLEEYAPKVKKAFQELLADTLREPSFIGAGDGYADYGFLSHTGQLR</sequence>
<evidence type="ECO:0000313" key="1">
    <source>
        <dbReference type="EnsemblPlants" id="EMT16907"/>
    </source>
</evidence>
<dbReference type="AlphaFoldDB" id="N1QZY2"/>
<reference evidence="1" key="1">
    <citation type="submission" date="2015-06" db="UniProtKB">
        <authorList>
            <consortium name="EnsemblPlants"/>
        </authorList>
    </citation>
    <scope>IDENTIFICATION</scope>
</reference>
<protein>
    <submittedName>
        <fullName evidence="1">Uncharacterized protein</fullName>
    </submittedName>
</protein>
<name>N1QZY2_AEGTA</name>
<proteinExistence type="predicted"/>